<evidence type="ECO:0000313" key="3">
    <source>
        <dbReference type="Proteomes" id="UP001054945"/>
    </source>
</evidence>
<dbReference type="EMBL" id="BPLR01003344">
    <property type="protein sequence ID" value="GIX83557.1"/>
    <property type="molecule type" value="Genomic_DNA"/>
</dbReference>
<sequence length="134" mass="14973">MGGGNSSFAKSHYGEEQHNVQNRWCSKLSRRKFPVFVEKTFTRPVLLVLGNFSGKCSVGEVLFHALILYAALGILLANNLFFTGLAGVGRFSLFGCFHPGCLVQWVWEIVSGGERVCHGFGFVVKMMWYVEKGY</sequence>
<organism evidence="2 3">
    <name type="scientific">Caerostris extrusa</name>
    <name type="common">Bark spider</name>
    <name type="synonym">Caerostris bankana</name>
    <dbReference type="NCBI Taxonomy" id="172846"/>
    <lineage>
        <taxon>Eukaryota</taxon>
        <taxon>Metazoa</taxon>
        <taxon>Ecdysozoa</taxon>
        <taxon>Arthropoda</taxon>
        <taxon>Chelicerata</taxon>
        <taxon>Arachnida</taxon>
        <taxon>Araneae</taxon>
        <taxon>Araneomorphae</taxon>
        <taxon>Entelegynae</taxon>
        <taxon>Araneoidea</taxon>
        <taxon>Araneidae</taxon>
        <taxon>Caerostris</taxon>
    </lineage>
</organism>
<keyword evidence="3" id="KW-1185">Reference proteome</keyword>
<comment type="caution">
    <text evidence="2">The sequence shown here is derived from an EMBL/GenBank/DDBJ whole genome shotgun (WGS) entry which is preliminary data.</text>
</comment>
<reference evidence="2 3" key="1">
    <citation type="submission" date="2021-06" db="EMBL/GenBank/DDBJ databases">
        <title>Caerostris extrusa draft genome.</title>
        <authorList>
            <person name="Kono N."/>
            <person name="Arakawa K."/>
        </authorList>
    </citation>
    <scope>NUCLEOTIDE SEQUENCE [LARGE SCALE GENOMIC DNA]</scope>
</reference>
<evidence type="ECO:0000313" key="2">
    <source>
        <dbReference type="EMBL" id="GIX83557.1"/>
    </source>
</evidence>
<gene>
    <name evidence="2" type="ORF">CEXT_600701</name>
</gene>
<keyword evidence="1" id="KW-0472">Membrane</keyword>
<protein>
    <submittedName>
        <fullName evidence="2">Uncharacterized protein</fullName>
    </submittedName>
</protein>
<feature type="transmembrane region" description="Helical" evidence="1">
    <location>
        <begin position="61"/>
        <end position="82"/>
    </location>
</feature>
<name>A0AAV4NFG4_CAEEX</name>
<dbReference type="Proteomes" id="UP001054945">
    <property type="component" value="Unassembled WGS sequence"/>
</dbReference>
<accession>A0AAV4NFG4</accession>
<dbReference type="AlphaFoldDB" id="A0AAV4NFG4"/>
<keyword evidence="1" id="KW-0812">Transmembrane</keyword>
<proteinExistence type="predicted"/>
<keyword evidence="1" id="KW-1133">Transmembrane helix</keyword>
<evidence type="ECO:0000256" key="1">
    <source>
        <dbReference type="SAM" id="Phobius"/>
    </source>
</evidence>